<dbReference type="EMBL" id="JAAVXB010000003">
    <property type="protein sequence ID" value="NKF22261.1"/>
    <property type="molecule type" value="Genomic_DNA"/>
</dbReference>
<reference evidence="4" key="1">
    <citation type="submission" date="2020-03" db="EMBL/GenBank/DDBJ databases">
        <title>Solimonas marina sp. nov., isolated from deep seawater of the Pacific Ocean.</title>
        <authorList>
            <person name="Liu X."/>
            <person name="Lai Q."/>
            <person name="Sun F."/>
            <person name="Gai Y."/>
            <person name="Li G."/>
            <person name="Shao Z."/>
        </authorList>
    </citation>
    <scope>NUCLEOTIDE SEQUENCE</scope>
    <source>
        <strain evidence="4">C16B3</strain>
    </source>
</reference>
<dbReference type="InterPro" id="IPR050955">
    <property type="entry name" value="Plant_Biomass_Hydrol_Est"/>
</dbReference>
<dbReference type="InterPro" id="IPR002925">
    <property type="entry name" value="Dienelactn_hydro"/>
</dbReference>
<feature type="signal peptide" evidence="2">
    <location>
        <begin position="1"/>
        <end position="23"/>
    </location>
</feature>
<feature type="domain" description="Dienelactone hydrolase" evidence="3">
    <location>
        <begin position="116"/>
        <end position="239"/>
    </location>
</feature>
<dbReference type="AlphaFoldDB" id="A0A969WB64"/>
<comment type="caution">
    <text evidence="4">The sequence shown here is derived from an EMBL/GenBank/DDBJ whole genome shotgun (WGS) entry which is preliminary data.</text>
</comment>
<dbReference type="PANTHER" id="PTHR43037:SF1">
    <property type="entry name" value="BLL1128 PROTEIN"/>
    <property type="match status" value="1"/>
</dbReference>
<keyword evidence="1 2" id="KW-0732">Signal</keyword>
<organism evidence="4 5">
    <name type="scientific">Solimonas marina</name>
    <dbReference type="NCBI Taxonomy" id="2714601"/>
    <lineage>
        <taxon>Bacteria</taxon>
        <taxon>Pseudomonadati</taxon>
        <taxon>Pseudomonadota</taxon>
        <taxon>Gammaproteobacteria</taxon>
        <taxon>Nevskiales</taxon>
        <taxon>Nevskiaceae</taxon>
        <taxon>Solimonas</taxon>
    </lineage>
</organism>
<feature type="chain" id="PRO_5037662399" description="Dienelactone hydrolase domain-containing protein" evidence="2">
    <location>
        <begin position="24"/>
        <end position="342"/>
    </location>
</feature>
<proteinExistence type="predicted"/>
<evidence type="ECO:0000256" key="2">
    <source>
        <dbReference type="SAM" id="SignalP"/>
    </source>
</evidence>
<dbReference type="Proteomes" id="UP000653472">
    <property type="component" value="Unassembled WGS sequence"/>
</dbReference>
<keyword evidence="5" id="KW-1185">Reference proteome</keyword>
<evidence type="ECO:0000259" key="3">
    <source>
        <dbReference type="Pfam" id="PF01738"/>
    </source>
</evidence>
<dbReference type="PANTHER" id="PTHR43037">
    <property type="entry name" value="UNNAMED PRODUCT-RELATED"/>
    <property type="match status" value="1"/>
</dbReference>
<gene>
    <name evidence="4" type="ORF">G7Y82_08015</name>
</gene>
<dbReference type="SUPFAM" id="SSF53474">
    <property type="entry name" value="alpha/beta-Hydrolases"/>
    <property type="match status" value="1"/>
</dbReference>
<accession>A0A969WB64</accession>
<evidence type="ECO:0000313" key="4">
    <source>
        <dbReference type="EMBL" id="NKF22261.1"/>
    </source>
</evidence>
<dbReference type="GO" id="GO:0016787">
    <property type="term" value="F:hydrolase activity"/>
    <property type="evidence" value="ECO:0007669"/>
    <property type="project" value="InterPro"/>
</dbReference>
<dbReference type="Pfam" id="PF01738">
    <property type="entry name" value="DLH"/>
    <property type="match status" value="1"/>
</dbReference>
<protein>
    <recommendedName>
        <fullName evidence="3">Dienelactone hydrolase domain-containing protein</fullName>
    </recommendedName>
</protein>
<dbReference type="InterPro" id="IPR029058">
    <property type="entry name" value="AB_hydrolase_fold"/>
</dbReference>
<sequence>MRLSIVSCVVLCASLFMSLPARAATTVSGFVGEYTGSIGDLTVSDTKTASKWTANSLVYINSHWLTLARGTAAFDISFSHDDTTRHFLVIRPQTSSSGAAAFMMLPGTGATSEGQANMTSISANVATSGFWAIVPEADGSDWNDDPGYSNGIDDVGFLAKVVDILTGYLNLDAKRVYISGMSNGGFMAERVACELSDRIAATAVVAGTVSSNLAKVCSPASPRPILFIAGTADPIVPYDGSRIGVESAPSAYALWETLHNCTASATTTTDLPDTADDGTTTTLSDNTGCGSGGEVRLYTVNNGGHTWPGGSQYLSESLIGKTSQDFSANSEIWSFFSAHPMP</sequence>
<evidence type="ECO:0000256" key="1">
    <source>
        <dbReference type="ARBA" id="ARBA00022729"/>
    </source>
</evidence>
<dbReference type="Gene3D" id="3.40.50.1820">
    <property type="entry name" value="alpha/beta hydrolase"/>
    <property type="match status" value="1"/>
</dbReference>
<dbReference type="RefSeq" id="WP_168147495.1">
    <property type="nucleotide sequence ID" value="NZ_JAAVXB010000003.1"/>
</dbReference>
<name>A0A969WB64_9GAMM</name>
<evidence type="ECO:0000313" key="5">
    <source>
        <dbReference type="Proteomes" id="UP000653472"/>
    </source>
</evidence>